<dbReference type="OrthoDB" id="329666at2759"/>
<keyword evidence="2" id="KW-0539">Nucleus</keyword>
<dbReference type="FunCoup" id="A0A6I9RCI7">
    <property type="interactions" value="2121"/>
</dbReference>
<dbReference type="AlphaFoldDB" id="A0A6I9RCI7"/>
<evidence type="ECO:0000256" key="1">
    <source>
        <dbReference type="ARBA" id="ARBA00004123"/>
    </source>
</evidence>
<evidence type="ECO:0000256" key="3">
    <source>
        <dbReference type="SAM" id="MobiDB-lite"/>
    </source>
</evidence>
<proteinExistence type="predicted"/>
<sequence length="609" mass="68421">MVGLPYDFLANPLGAVRLSFEKAVAAARPDVDPPAAFRGKDWGAVDLFRDFLFEQGGLSQVPILDASTIRWIQPNTLVRFRGMVQDMLGNEFYIGAYKDGSIWRANKFTDSALFPMPPDYETQLWERHLFHCVPIPGQNSWTVELSPSPTVRDMLGCCTSQHGEKRRREEDADGVDLNCSDHGDQTSPSSSKKQKEDEYVCHPSHSSEELVNHVCVLQQSNVVHFDTSSLSCLVKVYDMPESHIKLNDVLEFIGIYTFDPDLVIHKDDSDDLMDDLMEDVMVHLPPSKVPRIHCLVCRKLAVQDFLSNYHVIEPLPGIVKGIRESLLGHLSMVLGNDGLAAQCVLLHLLSRLRARVDVVTVGKLSLNLTSFTRESASIFGNQLTAAIQMLLPFTHAIPLTVEYLNTATLKPRKNNQTGRLVAGVLQLAEGTHLTLDETHMQAGVLDSNGVENTRLLKHLMEWQMVEYDFEYYKLEMAADVQLLILSEGKSNILPADLVLPFRPTAVATAVNPSAEDLQAWRWYLATLKSLPHSSEPEMHQLLQDELVSAMREDRGLGCTDLNRLLTMAQLMSASFGEKALSLEHWQMVKELERLRKERLKQTGLSNQQQ</sequence>
<dbReference type="GO" id="GO:0006261">
    <property type="term" value="P:DNA-templated DNA replication"/>
    <property type="evidence" value="ECO:0007669"/>
    <property type="project" value="TreeGrafter"/>
</dbReference>
<name>A0A6I9RCI7_ELAGV</name>
<evidence type="ECO:0000313" key="4">
    <source>
        <dbReference type="Proteomes" id="UP000504607"/>
    </source>
</evidence>
<dbReference type="PANTHER" id="PTHR13489:SF0">
    <property type="entry name" value="MINI-CHROMOSOME MAINTENANCE COMPLEX-BINDING PROTEIN"/>
    <property type="match status" value="1"/>
</dbReference>
<dbReference type="InterPro" id="IPR019140">
    <property type="entry name" value="MCM_complex-bd"/>
</dbReference>
<keyword evidence="4" id="KW-1185">Reference proteome</keyword>
<evidence type="ECO:0000313" key="5">
    <source>
        <dbReference type="RefSeq" id="XP_010921119.1"/>
    </source>
</evidence>
<protein>
    <submittedName>
        <fullName evidence="5">Mini-chromosome maintenance complex-binding protein</fullName>
    </submittedName>
</protein>
<evidence type="ECO:0000256" key="2">
    <source>
        <dbReference type="ARBA" id="ARBA00023242"/>
    </source>
</evidence>
<feature type="region of interest" description="Disordered" evidence="3">
    <location>
        <begin position="162"/>
        <end position="198"/>
    </location>
</feature>
<dbReference type="GO" id="GO:0005634">
    <property type="term" value="C:nucleus"/>
    <property type="evidence" value="ECO:0007669"/>
    <property type="project" value="UniProtKB-SubCell"/>
</dbReference>
<organism evidence="4 5">
    <name type="scientific">Elaeis guineensis var. tenera</name>
    <name type="common">Oil palm</name>
    <dbReference type="NCBI Taxonomy" id="51953"/>
    <lineage>
        <taxon>Eukaryota</taxon>
        <taxon>Viridiplantae</taxon>
        <taxon>Streptophyta</taxon>
        <taxon>Embryophyta</taxon>
        <taxon>Tracheophyta</taxon>
        <taxon>Spermatophyta</taxon>
        <taxon>Magnoliopsida</taxon>
        <taxon>Liliopsida</taxon>
        <taxon>Arecaceae</taxon>
        <taxon>Arecoideae</taxon>
        <taxon>Cocoseae</taxon>
        <taxon>Elaeidinae</taxon>
        <taxon>Elaeis</taxon>
    </lineage>
</organism>
<reference evidence="5" key="1">
    <citation type="submission" date="2025-08" db="UniProtKB">
        <authorList>
            <consortium name="RefSeq"/>
        </authorList>
    </citation>
    <scope>IDENTIFICATION</scope>
</reference>
<dbReference type="GO" id="GO:0003682">
    <property type="term" value="F:chromatin binding"/>
    <property type="evidence" value="ECO:0007669"/>
    <property type="project" value="TreeGrafter"/>
</dbReference>
<dbReference type="KEGG" id="egu:105044801"/>
<accession>A0A6I9RCI7</accession>
<dbReference type="InParanoid" id="A0A6I9RCI7"/>
<comment type="subcellular location">
    <subcellularLocation>
        <location evidence="1">Nucleus</location>
    </subcellularLocation>
</comment>
<dbReference type="GeneID" id="105044801"/>
<gene>
    <name evidence="5" type="primary">LOC105044801</name>
</gene>
<dbReference type="Pfam" id="PF09739">
    <property type="entry name" value="MCM_bind"/>
    <property type="match status" value="1"/>
</dbReference>
<dbReference type="RefSeq" id="XP_010921119.1">
    <property type="nucleotide sequence ID" value="XM_010922817.3"/>
</dbReference>
<dbReference type="Proteomes" id="UP000504607">
    <property type="component" value="Chromosome 5"/>
</dbReference>
<dbReference type="PANTHER" id="PTHR13489">
    <property type="entry name" value="MINI-CHROMOSOME MAINTENANCE COMPLEX-BINDING PROTEIN"/>
    <property type="match status" value="1"/>
</dbReference>